<evidence type="ECO:0000313" key="4">
    <source>
        <dbReference type="Proteomes" id="UP000815698"/>
    </source>
</evidence>
<dbReference type="InterPro" id="IPR016040">
    <property type="entry name" value="NAD(P)-bd_dom"/>
</dbReference>
<evidence type="ECO:0000256" key="1">
    <source>
        <dbReference type="SAM" id="MobiDB-lite"/>
    </source>
</evidence>
<name>A0ABM6PML0_9MICO</name>
<gene>
    <name evidence="3" type="ORF">COP05_02520</name>
</gene>
<accession>A0ABM6PML0</accession>
<reference evidence="3 4" key="1">
    <citation type="journal article" date="2016" name="Int. J. Syst. Evol. Microbiol.">
        <title>Dermabacter jinjuensis sp. nov., a novel species of the genus Dermabacter isolated from a clinical specimen.</title>
        <authorList>
            <person name="Park Y.K."/>
            <person name="Lee K.M."/>
            <person name="Lee W.K."/>
            <person name="Cho M.J."/>
            <person name="Lee H.S."/>
            <person name="Cho Y.G."/>
            <person name="Lee Y.C."/>
            <person name="Lee W.K."/>
            <person name="Seong W.K."/>
            <person name="Hwang K.J."/>
        </authorList>
    </citation>
    <scope>NUCLEOTIDE SEQUENCE [LARGE SCALE GENOMIC DNA]</scope>
    <source>
        <strain evidence="3 4">32T</strain>
    </source>
</reference>
<proteinExistence type="predicted"/>
<evidence type="ECO:0000259" key="2">
    <source>
        <dbReference type="Pfam" id="PF13460"/>
    </source>
</evidence>
<organism evidence="3 4">
    <name type="scientific">Dermabacter jinjuensis</name>
    <dbReference type="NCBI Taxonomy" id="1667168"/>
    <lineage>
        <taxon>Bacteria</taxon>
        <taxon>Bacillati</taxon>
        <taxon>Actinomycetota</taxon>
        <taxon>Actinomycetes</taxon>
        <taxon>Micrococcales</taxon>
        <taxon>Dermabacteraceae</taxon>
        <taxon>Dermabacter</taxon>
    </lineage>
</organism>
<sequence>MRLQEGGRAPKRSMGSPRDNPRSRIPAPPLAPLPRRKVPPMSTPQPRETLAIVDAANPLGDALVSEAYLALRDGGDVVALSAQPEHLTRFSRAITYAAIPDDLEEYAARLHGATTVFLVLEAHADVEKLAASTIRAMRRAGIRRLIATVPLDALHYTVHGTREAKAPRREHSLAERATRAWATVGTPDPSLLDARRALELVRLSGLDTTLLLHPPILVAPGPASVQRTPAAYAPTVSADITAANAARAILASRYEDGIGREDVLSEG</sequence>
<protein>
    <recommendedName>
        <fullName evidence="2">NAD(P)-binding domain-containing protein</fullName>
    </recommendedName>
</protein>
<keyword evidence="4" id="KW-1185">Reference proteome</keyword>
<dbReference type="Proteomes" id="UP000815698">
    <property type="component" value="Chromosome"/>
</dbReference>
<dbReference type="Pfam" id="PF13460">
    <property type="entry name" value="NAD_binding_10"/>
    <property type="match status" value="1"/>
</dbReference>
<evidence type="ECO:0000313" key="3">
    <source>
        <dbReference type="EMBL" id="ATH96089.1"/>
    </source>
</evidence>
<dbReference type="EMBL" id="CP023482">
    <property type="protein sequence ID" value="ATH96089.1"/>
    <property type="molecule type" value="Genomic_DNA"/>
</dbReference>
<feature type="region of interest" description="Disordered" evidence="1">
    <location>
        <begin position="1"/>
        <end position="45"/>
    </location>
</feature>
<feature type="domain" description="NAD(P)-binding" evidence="2">
    <location>
        <begin position="70"/>
        <end position="251"/>
    </location>
</feature>
<dbReference type="Gene3D" id="3.40.50.720">
    <property type="entry name" value="NAD(P)-binding Rossmann-like Domain"/>
    <property type="match status" value="1"/>
</dbReference>